<feature type="transmembrane region" description="Helical" evidence="1">
    <location>
        <begin position="7"/>
        <end position="27"/>
    </location>
</feature>
<protein>
    <recommendedName>
        <fullName evidence="4">Pre-mRNA splicing factor</fullName>
    </recommendedName>
</protein>
<evidence type="ECO:0008006" key="4">
    <source>
        <dbReference type="Google" id="ProtNLM"/>
    </source>
</evidence>
<proteinExistence type="predicted"/>
<feature type="transmembrane region" description="Helical" evidence="1">
    <location>
        <begin position="118"/>
        <end position="141"/>
    </location>
</feature>
<dbReference type="GeneID" id="98175010"/>
<dbReference type="Gene3D" id="1.20.140.150">
    <property type="match status" value="1"/>
</dbReference>
<keyword evidence="3" id="KW-1185">Reference proteome</keyword>
<accession>A0ABQ0G8I7</accession>
<comment type="caution">
    <text evidence="2">The sequence shown here is derived from an EMBL/GenBank/DDBJ whole genome shotgun (WGS) entry which is preliminary data.</text>
</comment>
<dbReference type="Proteomes" id="UP001628179">
    <property type="component" value="Unassembled WGS sequence"/>
</dbReference>
<name>A0ABQ0G8I7_9PEZI</name>
<reference evidence="2 3" key="1">
    <citation type="submission" date="2024-09" db="EMBL/GenBank/DDBJ databases">
        <title>Itraconazole resistance in Madurella fahalii resulting from another homologue of gene encoding cytochrome P450 14-alpha sterol demethylase (CYP51).</title>
        <authorList>
            <person name="Yoshioka I."/>
            <person name="Fahal A.H."/>
            <person name="Kaneko S."/>
            <person name="Yaguchi T."/>
        </authorList>
    </citation>
    <scope>NUCLEOTIDE SEQUENCE [LARGE SCALE GENOMIC DNA]</scope>
    <source>
        <strain evidence="2 3">IFM 68171</strain>
    </source>
</reference>
<organism evidence="2 3">
    <name type="scientific">Madurella fahalii</name>
    <dbReference type="NCBI Taxonomy" id="1157608"/>
    <lineage>
        <taxon>Eukaryota</taxon>
        <taxon>Fungi</taxon>
        <taxon>Dikarya</taxon>
        <taxon>Ascomycota</taxon>
        <taxon>Pezizomycotina</taxon>
        <taxon>Sordariomycetes</taxon>
        <taxon>Sordariomycetidae</taxon>
        <taxon>Sordariales</taxon>
        <taxon>Sordariales incertae sedis</taxon>
        <taxon>Madurella</taxon>
    </lineage>
</organism>
<dbReference type="EMBL" id="BAAFSV010000002">
    <property type="protein sequence ID" value="GAB1314057.1"/>
    <property type="molecule type" value="Genomic_DNA"/>
</dbReference>
<evidence type="ECO:0000313" key="3">
    <source>
        <dbReference type="Proteomes" id="UP001628179"/>
    </source>
</evidence>
<keyword evidence="1" id="KW-1133">Transmembrane helix</keyword>
<evidence type="ECO:0000313" key="2">
    <source>
        <dbReference type="EMBL" id="GAB1314057.1"/>
    </source>
</evidence>
<sequence>MTRTAVYFAGMAALIVATGMTIGSIAMPKWISYSVTDPSGDAVYDSIGLHQRCTSANKTCSPFPEEGRCEGEGRSFCNMWRTAGFLMNFVAIVELAAIAGFIVIGSGGKVKRQDGWKVLGSMSVVVAVVQFATMAVVAYMFDHDDLFLVPGYRLGSAWYICMFSAAIALLCAFGLAISAYVLPPEDGYQFLNDPSRV</sequence>
<keyword evidence="1" id="KW-0472">Membrane</keyword>
<keyword evidence="1" id="KW-0812">Transmembrane</keyword>
<dbReference type="RefSeq" id="XP_070915788.1">
    <property type="nucleotide sequence ID" value="XM_071059687.1"/>
</dbReference>
<evidence type="ECO:0000256" key="1">
    <source>
        <dbReference type="SAM" id="Phobius"/>
    </source>
</evidence>
<feature type="transmembrane region" description="Helical" evidence="1">
    <location>
        <begin position="157"/>
        <end position="182"/>
    </location>
</feature>
<feature type="transmembrane region" description="Helical" evidence="1">
    <location>
        <begin position="85"/>
        <end position="106"/>
    </location>
</feature>
<gene>
    <name evidence="2" type="ORF">MFIFM68171_04267</name>
</gene>